<dbReference type="InterPro" id="IPR036680">
    <property type="entry name" value="SPOR-like_sf"/>
</dbReference>
<dbReference type="PANTHER" id="PTHR34183:SF1">
    <property type="entry name" value="ENDOLYTIC PEPTIDOGLYCAN TRANSGLYCOSYLASE RLPA"/>
    <property type="match status" value="1"/>
</dbReference>
<dbReference type="GO" id="GO:0016829">
    <property type="term" value="F:lyase activity"/>
    <property type="evidence" value="ECO:0007669"/>
    <property type="project" value="UniProtKB-KW"/>
</dbReference>
<evidence type="ECO:0000313" key="5">
    <source>
        <dbReference type="EMBL" id="SVB88146.1"/>
    </source>
</evidence>
<protein>
    <recommendedName>
        <fullName evidence="4">SPOR domain-containing protein</fullName>
    </recommendedName>
</protein>
<proteinExistence type="inferred from homology"/>
<dbReference type="InterPro" id="IPR009009">
    <property type="entry name" value="RlpA-like_DPBB"/>
</dbReference>
<dbReference type="InterPro" id="IPR034718">
    <property type="entry name" value="RlpA"/>
</dbReference>
<dbReference type="Gene3D" id="2.40.40.10">
    <property type="entry name" value="RlpA-like domain"/>
    <property type="match status" value="1"/>
</dbReference>
<dbReference type="HAMAP" id="MF_02071">
    <property type="entry name" value="RlpA"/>
    <property type="match status" value="1"/>
</dbReference>
<evidence type="ECO:0000256" key="2">
    <source>
        <dbReference type="ARBA" id="ARBA00023239"/>
    </source>
</evidence>
<dbReference type="SUPFAM" id="SSF50685">
    <property type="entry name" value="Barwin-like endoglucanases"/>
    <property type="match status" value="1"/>
</dbReference>
<dbReference type="NCBIfam" id="TIGR00413">
    <property type="entry name" value="rlpA"/>
    <property type="match status" value="1"/>
</dbReference>
<keyword evidence="1" id="KW-0732">Signal</keyword>
<evidence type="ECO:0000256" key="3">
    <source>
        <dbReference type="ARBA" id="ARBA00023316"/>
    </source>
</evidence>
<name>A0A382HLI3_9ZZZZ</name>
<dbReference type="CDD" id="cd22268">
    <property type="entry name" value="DPBB_RlpA-like"/>
    <property type="match status" value="1"/>
</dbReference>
<dbReference type="SUPFAM" id="SSF110997">
    <property type="entry name" value="Sporulation related repeat"/>
    <property type="match status" value="1"/>
</dbReference>
<dbReference type="InterPro" id="IPR012997">
    <property type="entry name" value="RplA"/>
</dbReference>
<dbReference type="GO" id="GO:0042834">
    <property type="term" value="F:peptidoglycan binding"/>
    <property type="evidence" value="ECO:0007669"/>
    <property type="project" value="InterPro"/>
</dbReference>
<gene>
    <name evidence="5" type="ORF">METZ01_LOCUS241000</name>
</gene>
<sequence>MTSNCSFVPNVVKQQTKSSQISVLQNDCTIEREKGYVYKVKGKRYKVLRSARGYKKKGVASWYGPNFDGKSTACGETYDMFEYTAAHKTLPLPSYLRVRNLKNGASVIVKVNDRGPFIDNRIIDLSYAAAKGIGMIDDGTAFVELINITRQEAARSMYYENKSSIAKEKIAAITQLSNSNIYLQIGAFKTKSNARKLKKQIEEKEIDNVYIKKARTKIGILYRVRIGPIKGMNRYDEIVKLLISLSLDITLVTN</sequence>
<dbReference type="GO" id="GO:0071555">
    <property type="term" value="P:cell wall organization"/>
    <property type="evidence" value="ECO:0007669"/>
    <property type="project" value="UniProtKB-KW"/>
</dbReference>
<dbReference type="EMBL" id="UINC01061988">
    <property type="protein sequence ID" value="SVB88146.1"/>
    <property type="molecule type" value="Genomic_DNA"/>
</dbReference>
<dbReference type="Pfam" id="PF03330">
    <property type="entry name" value="DPBB_1"/>
    <property type="match status" value="1"/>
</dbReference>
<dbReference type="AlphaFoldDB" id="A0A382HLI3"/>
<dbReference type="InterPro" id="IPR036908">
    <property type="entry name" value="RlpA-like_sf"/>
</dbReference>
<organism evidence="5">
    <name type="scientific">marine metagenome</name>
    <dbReference type="NCBI Taxonomy" id="408172"/>
    <lineage>
        <taxon>unclassified sequences</taxon>
        <taxon>metagenomes</taxon>
        <taxon>ecological metagenomes</taxon>
    </lineage>
</organism>
<dbReference type="GO" id="GO:0009279">
    <property type="term" value="C:cell outer membrane"/>
    <property type="evidence" value="ECO:0007669"/>
    <property type="project" value="TreeGrafter"/>
</dbReference>
<keyword evidence="2" id="KW-0456">Lyase</keyword>
<reference evidence="5" key="1">
    <citation type="submission" date="2018-05" db="EMBL/GenBank/DDBJ databases">
        <authorList>
            <person name="Lanie J.A."/>
            <person name="Ng W.-L."/>
            <person name="Kazmierczak K.M."/>
            <person name="Andrzejewski T.M."/>
            <person name="Davidsen T.M."/>
            <person name="Wayne K.J."/>
            <person name="Tettelin H."/>
            <person name="Glass J.I."/>
            <person name="Rusch D."/>
            <person name="Podicherti R."/>
            <person name="Tsui H.-C.T."/>
            <person name="Winkler M.E."/>
        </authorList>
    </citation>
    <scope>NUCLEOTIDE SEQUENCE</scope>
</reference>
<dbReference type="Pfam" id="PF05036">
    <property type="entry name" value="SPOR"/>
    <property type="match status" value="1"/>
</dbReference>
<evidence type="ECO:0000259" key="4">
    <source>
        <dbReference type="PROSITE" id="PS51724"/>
    </source>
</evidence>
<evidence type="ECO:0000256" key="1">
    <source>
        <dbReference type="ARBA" id="ARBA00022729"/>
    </source>
</evidence>
<accession>A0A382HLI3</accession>
<keyword evidence="3" id="KW-0961">Cell wall biogenesis/degradation</keyword>
<dbReference type="PANTHER" id="PTHR34183">
    <property type="entry name" value="ENDOLYTIC PEPTIDOGLYCAN TRANSGLYCOSYLASE RLPA"/>
    <property type="match status" value="1"/>
</dbReference>
<feature type="domain" description="SPOR" evidence="4">
    <location>
        <begin position="175"/>
        <end position="254"/>
    </location>
</feature>
<dbReference type="PROSITE" id="PS51724">
    <property type="entry name" value="SPOR"/>
    <property type="match status" value="1"/>
</dbReference>
<dbReference type="InterPro" id="IPR007730">
    <property type="entry name" value="SPOR-like_dom"/>
</dbReference>
<dbReference type="Gene3D" id="3.30.70.1070">
    <property type="entry name" value="Sporulation related repeat"/>
    <property type="match status" value="1"/>
</dbReference>